<comment type="caution">
    <text evidence="1">The sequence shown here is derived from an EMBL/GenBank/DDBJ whole genome shotgun (WGS) entry which is preliminary data.</text>
</comment>
<proteinExistence type="predicted"/>
<organism evidence="1 2">
    <name type="scientific">Candidatus Pantoea gossypiicola</name>
    <dbReference type="NCBI Taxonomy" id="2608008"/>
    <lineage>
        <taxon>Bacteria</taxon>
        <taxon>Pseudomonadati</taxon>
        <taxon>Pseudomonadota</taxon>
        <taxon>Gammaproteobacteria</taxon>
        <taxon>Enterobacterales</taxon>
        <taxon>Erwiniaceae</taxon>
        <taxon>Pantoea</taxon>
    </lineage>
</organism>
<dbReference type="Pfam" id="PF07041">
    <property type="entry name" value="DUF1327"/>
    <property type="match status" value="1"/>
</dbReference>
<sequence length="72" mass="7967">MSTDYEFAVTSLGTEGESVNATVTLRQRGFVFGEILTLNCRIEKVDGESLSYYEKEAITKATRALKDIASQL</sequence>
<evidence type="ECO:0000313" key="1">
    <source>
        <dbReference type="EMBL" id="KAA6129003.1"/>
    </source>
</evidence>
<keyword evidence="2" id="KW-1185">Reference proteome</keyword>
<dbReference type="AlphaFoldDB" id="A0AB34CNU1"/>
<dbReference type="InterPro" id="IPR009759">
    <property type="entry name" value="Phage_ES18_Gp24"/>
</dbReference>
<protein>
    <submittedName>
        <fullName evidence="1">DUF1327 domain-containing protein</fullName>
    </submittedName>
</protein>
<gene>
    <name evidence="1" type="ORF">F3I20_01490</name>
</gene>
<dbReference type="Proteomes" id="UP000324255">
    <property type="component" value="Unassembled WGS sequence"/>
</dbReference>
<dbReference type="RefSeq" id="WP_150019184.1">
    <property type="nucleotide sequence ID" value="NZ_VWVM01000001.1"/>
</dbReference>
<evidence type="ECO:0000313" key="2">
    <source>
        <dbReference type="Proteomes" id="UP000324255"/>
    </source>
</evidence>
<accession>A0AB34CNU1</accession>
<reference evidence="1 2" key="1">
    <citation type="submission" date="2019-09" db="EMBL/GenBank/DDBJ databases">
        <title>Genomic diversity of phyloplane-associated Pantoea species in Pakistan cotton crop.</title>
        <authorList>
            <person name="Tufail M.R."/>
            <person name="Cook D.R."/>
        </authorList>
    </citation>
    <scope>NUCLEOTIDE SEQUENCE [LARGE SCALE GENOMIC DNA]</scope>
    <source>
        <strain evidence="1 2">B_8</strain>
    </source>
</reference>
<dbReference type="EMBL" id="VWVM01000001">
    <property type="protein sequence ID" value="KAA6129003.1"/>
    <property type="molecule type" value="Genomic_DNA"/>
</dbReference>
<name>A0AB34CNU1_9GAMM</name>